<gene>
    <name evidence="2" type="ORF">AC579_9160</name>
</gene>
<feature type="transmembrane region" description="Helical" evidence="1">
    <location>
        <begin position="166"/>
        <end position="199"/>
    </location>
</feature>
<dbReference type="Proteomes" id="UP000073492">
    <property type="component" value="Unassembled WGS sequence"/>
</dbReference>
<dbReference type="AlphaFoldDB" id="A0A139I6X2"/>
<reference evidence="2 3" key="1">
    <citation type="submission" date="2015-07" db="EMBL/GenBank/DDBJ databases">
        <title>Comparative genomics of the Sigatoka disease complex on banana suggests a link between parallel evolutionary changes in Pseudocercospora fijiensis and Pseudocercospora eumusae and increased virulence on the banana host.</title>
        <authorList>
            <person name="Chang T.-C."/>
            <person name="Salvucci A."/>
            <person name="Crous P.W."/>
            <person name="Stergiopoulos I."/>
        </authorList>
    </citation>
    <scope>NUCLEOTIDE SEQUENCE [LARGE SCALE GENOMIC DNA]</scope>
    <source>
        <strain evidence="2 3">CBS 116634</strain>
    </source>
</reference>
<keyword evidence="1" id="KW-0472">Membrane</keyword>
<evidence type="ECO:0000313" key="2">
    <source>
        <dbReference type="EMBL" id="KXT10355.1"/>
    </source>
</evidence>
<evidence type="ECO:0000313" key="3">
    <source>
        <dbReference type="Proteomes" id="UP000073492"/>
    </source>
</evidence>
<feature type="transmembrane region" description="Helical" evidence="1">
    <location>
        <begin position="144"/>
        <end position="160"/>
    </location>
</feature>
<keyword evidence="1" id="KW-1133">Transmembrane helix</keyword>
<accession>A0A139I6X2</accession>
<dbReference type="EMBL" id="LFZO01000265">
    <property type="protein sequence ID" value="KXT10355.1"/>
    <property type="molecule type" value="Genomic_DNA"/>
</dbReference>
<protein>
    <submittedName>
        <fullName evidence="2">Uncharacterized protein</fullName>
    </submittedName>
</protein>
<keyword evidence="3" id="KW-1185">Reference proteome</keyword>
<name>A0A139I6X2_9PEZI</name>
<sequence length="224" mass="25583">MLEPEEDSLSSRVKLHLTSPTWLPLLRKQTKARFRHADTSCYQYFSAPLNWYDSGKQCHLNNPSFDEHLTNLTQSEGTYRQRVVGTARLVVTITFSVLGEYNNNNWLTVISSSSMSPRLPTMTTAGFSPEEANGRPVLRARDRVSRIINISILIPGWVFVAEENCWRWWCGGSGIVTMVGSHGTVPMMISFVIHTWFVLKEMNRRKMNCFSRDGEGDDDECPQM</sequence>
<proteinExistence type="predicted"/>
<evidence type="ECO:0000256" key="1">
    <source>
        <dbReference type="SAM" id="Phobius"/>
    </source>
</evidence>
<organism evidence="2 3">
    <name type="scientific">Pseudocercospora musae</name>
    <dbReference type="NCBI Taxonomy" id="113226"/>
    <lineage>
        <taxon>Eukaryota</taxon>
        <taxon>Fungi</taxon>
        <taxon>Dikarya</taxon>
        <taxon>Ascomycota</taxon>
        <taxon>Pezizomycotina</taxon>
        <taxon>Dothideomycetes</taxon>
        <taxon>Dothideomycetidae</taxon>
        <taxon>Mycosphaerellales</taxon>
        <taxon>Mycosphaerellaceae</taxon>
        <taxon>Pseudocercospora</taxon>
    </lineage>
</organism>
<dbReference type="OrthoDB" id="5241710at2759"/>
<comment type="caution">
    <text evidence="2">The sequence shown here is derived from an EMBL/GenBank/DDBJ whole genome shotgun (WGS) entry which is preliminary data.</text>
</comment>
<keyword evidence="1" id="KW-0812">Transmembrane</keyword>